<keyword evidence="4" id="KW-0274">FAD</keyword>
<gene>
    <name evidence="9" type="ORF">PGB27_03120</name>
</gene>
<comment type="caution">
    <text evidence="9">The sequence shown here is derived from an EMBL/GenBank/DDBJ whole genome shotgun (WGS) entry which is preliminary data.</text>
</comment>
<dbReference type="InterPro" id="IPR023753">
    <property type="entry name" value="FAD/NAD-binding_dom"/>
</dbReference>
<dbReference type="PANTHER" id="PTHR43429:SF1">
    <property type="entry name" value="NAD(P)H SULFUR OXIDOREDUCTASE (COA-DEPENDENT)"/>
    <property type="match status" value="1"/>
</dbReference>
<evidence type="ECO:0000256" key="6">
    <source>
        <dbReference type="ARBA" id="ARBA00023284"/>
    </source>
</evidence>
<dbReference type="InterPro" id="IPR050260">
    <property type="entry name" value="FAD-bd_OxRdtase"/>
</dbReference>
<proteinExistence type="inferred from homology"/>
<evidence type="ECO:0000256" key="1">
    <source>
        <dbReference type="ARBA" id="ARBA00001974"/>
    </source>
</evidence>
<comment type="cofactor">
    <cofactor evidence="1">
        <name>FAD</name>
        <dbReference type="ChEBI" id="CHEBI:57692"/>
    </cofactor>
</comment>
<dbReference type="PRINTS" id="PR00368">
    <property type="entry name" value="FADPNR"/>
</dbReference>
<evidence type="ECO:0000259" key="8">
    <source>
        <dbReference type="Pfam" id="PF07992"/>
    </source>
</evidence>
<dbReference type="Pfam" id="PF07992">
    <property type="entry name" value="Pyr_redox_2"/>
    <property type="match status" value="1"/>
</dbReference>
<evidence type="ECO:0000313" key="10">
    <source>
        <dbReference type="Proteomes" id="UP001300763"/>
    </source>
</evidence>
<dbReference type="EMBL" id="JAQZAO010000001">
    <property type="protein sequence ID" value="MDD7964330.1"/>
    <property type="molecule type" value="Genomic_DNA"/>
</dbReference>
<feature type="domain" description="Pyridine nucleotide-disulphide oxidoreductase dimerisation" evidence="7">
    <location>
        <begin position="344"/>
        <end position="446"/>
    </location>
</feature>
<evidence type="ECO:0000256" key="4">
    <source>
        <dbReference type="ARBA" id="ARBA00022827"/>
    </source>
</evidence>
<dbReference type="SUPFAM" id="SSF51905">
    <property type="entry name" value="FAD/NAD(P)-binding domain"/>
    <property type="match status" value="2"/>
</dbReference>
<dbReference type="Gene3D" id="3.50.50.60">
    <property type="entry name" value="FAD/NAD(P)-binding domain"/>
    <property type="match status" value="2"/>
</dbReference>
<dbReference type="RefSeq" id="WP_274198865.1">
    <property type="nucleotide sequence ID" value="NZ_JAQZAO010000001.1"/>
</dbReference>
<dbReference type="SUPFAM" id="SSF55424">
    <property type="entry name" value="FAD/NAD-linked reductases, dimerisation (C-terminal) domain"/>
    <property type="match status" value="1"/>
</dbReference>
<dbReference type="Proteomes" id="UP001300763">
    <property type="component" value="Unassembled WGS sequence"/>
</dbReference>
<keyword evidence="5" id="KW-0560">Oxidoreductase</keyword>
<evidence type="ECO:0000256" key="5">
    <source>
        <dbReference type="ARBA" id="ARBA00023002"/>
    </source>
</evidence>
<evidence type="ECO:0000256" key="2">
    <source>
        <dbReference type="ARBA" id="ARBA00009130"/>
    </source>
</evidence>
<organism evidence="9 10">
    <name type="scientific">Actinomycetospora lemnae</name>
    <dbReference type="NCBI Taxonomy" id="3019891"/>
    <lineage>
        <taxon>Bacteria</taxon>
        <taxon>Bacillati</taxon>
        <taxon>Actinomycetota</taxon>
        <taxon>Actinomycetes</taxon>
        <taxon>Pseudonocardiales</taxon>
        <taxon>Pseudonocardiaceae</taxon>
        <taxon>Actinomycetospora</taxon>
    </lineage>
</organism>
<evidence type="ECO:0000313" key="9">
    <source>
        <dbReference type="EMBL" id="MDD7964330.1"/>
    </source>
</evidence>
<feature type="domain" description="FAD/NAD(P)-binding" evidence="8">
    <location>
        <begin position="4"/>
        <end position="308"/>
    </location>
</feature>
<comment type="similarity">
    <text evidence="2">Belongs to the class-III pyridine nucleotide-disulfide oxidoreductase family.</text>
</comment>
<dbReference type="InterPro" id="IPR004099">
    <property type="entry name" value="Pyr_nucl-diS_OxRdtase_dimer"/>
</dbReference>
<keyword evidence="3" id="KW-0285">Flavoprotein</keyword>
<evidence type="ECO:0000259" key="7">
    <source>
        <dbReference type="Pfam" id="PF02852"/>
    </source>
</evidence>
<protein>
    <submittedName>
        <fullName evidence="9">FAD-dependent oxidoreductase</fullName>
    </submittedName>
</protein>
<dbReference type="InterPro" id="IPR016156">
    <property type="entry name" value="FAD/NAD-linked_Rdtase_dimer_sf"/>
</dbReference>
<name>A0ABT5SNB4_9PSEU</name>
<reference evidence="9 10" key="1">
    <citation type="submission" date="2023-02" db="EMBL/GenBank/DDBJ databases">
        <title>Genome sequencing required for Actinomycetospora new species description.</title>
        <authorList>
            <person name="Saimee Y."/>
            <person name="Duangmal K."/>
        </authorList>
    </citation>
    <scope>NUCLEOTIDE SEQUENCE [LARGE SCALE GENOMIC DNA]</scope>
    <source>
        <strain evidence="9 10">DW7H6</strain>
    </source>
</reference>
<dbReference type="PANTHER" id="PTHR43429">
    <property type="entry name" value="PYRIDINE NUCLEOTIDE-DISULFIDE OXIDOREDUCTASE DOMAIN-CONTAINING"/>
    <property type="match status" value="1"/>
</dbReference>
<keyword evidence="10" id="KW-1185">Reference proteome</keyword>
<accession>A0ABT5SNB4</accession>
<dbReference type="InterPro" id="IPR036188">
    <property type="entry name" value="FAD/NAD-bd_sf"/>
</dbReference>
<sequence>MSKRIVVLGGDATGMSAASTALRHADDGEFEVVVLERGHYTSYSACGIPYWISGHVADRDQLIARTPDEHRAAGIDVRMRAEATAIDLDKRSVSVRGVDDGDTYELGFDELVIATGAVPTVPPLEGSDAQGIFGVQSLEQGEEIVEDLLRGARSDGKGGDGDRRKAVVVGAGYIGVEMAEAMVVRGIDTTVIEHAPEPFTQVDPDMGALIRVAMEGEGMTVVTGVAVDGFDVGEDGRVKAVRAGDAVYPADIVIMGLGVKPNARLAADAGLEIGPSGGIVTDVRMRAAPGVWAGGDCAEVHHRLSGKGVHIALGTHANKHGRIIGTNIAGGYGAFPGVIGTAISKVCDLEIGRTGLTEREADAAGFGYVTATVESTTTAGYWPEAENMTVKVLAEQRTGRLLGAQIVGRTGSGKRIDVFATAIWNAMTVEEMTFMDLSYAPPFSPVWDAVLIAARKAAKEVQGEIPASPV</sequence>
<keyword evidence="6" id="KW-0676">Redox-active center</keyword>
<dbReference type="Pfam" id="PF02852">
    <property type="entry name" value="Pyr_redox_dim"/>
    <property type="match status" value="1"/>
</dbReference>
<dbReference type="PRINTS" id="PR00411">
    <property type="entry name" value="PNDRDTASEI"/>
</dbReference>
<evidence type="ECO:0000256" key="3">
    <source>
        <dbReference type="ARBA" id="ARBA00022630"/>
    </source>
</evidence>